<dbReference type="Pfam" id="PF01177">
    <property type="entry name" value="Asp_Glu_race"/>
    <property type="match status" value="1"/>
</dbReference>
<dbReference type="GO" id="GO:0008881">
    <property type="term" value="F:glutamate racemase activity"/>
    <property type="evidence" value="ECO:0007669"/>
    <property type="project" value="UniProtKB-UniRule"/>
</dbReference>
<reference evidence="8" key="2">
    <citation type="submission" date="2021-04" db="EMBL/GenBank/DDBJ databases">
        <authorList>
            <person name="Gilroy R."/>
        </authorList>
    </citation>
    <scope>NUCLEOTIDE SEQUENCE</scope>
    <source>
        <strain evidence="8">ChiBcec16_6824</strain>
    </source>
</reference>
<comment type="function">
    <text evidence="7">Provides the (R)-glutamate required for cell wall biosynthesis.</text>
</comment>
<evidence type="ECO:0000256" key="4">
    <source>
        <dbReference type="ARBA" id="ARBA00022984"/>
    </source>
</evidence>
<evidence type="ECO:0000256" key="1">
    <source>
        <dbReference type="ARBA" id="ARBA00001602"/>
    </source>
</evidence>
<feature type="active site" description="Proton donor/acceptor" evidence="7">
    <location>
        <position position="186"/>
    </location>
</feature>
<comment type="caution">
    <text evidence="7">Lacks conserved residue(s) required for the propagation of feature annotation.</text>
</comment>
<dbReference type="InterPro" id="IPR033134">
    <property type="entry name" value="Asp/Glu_racemase_AS_2"/>
</dbReference>
<dbReference type="InterPro" id="IPR001920">
    <property type="entry name" value="Asp/Glu_race"/>
</dbReference>
<dbReference type="PANTHER" id="PTHR21198:SF2">
    <property type="entry name" value="GLUTAMATE RACEMASE"/>
    <property type="match status" value="1"/>
</dbReference>
<comment type="caution">
    <text evidence="8">The sequence shown here is derived from an EMBL/GenBank/DDBJ whole genome shotgun (WGS) entry which is preliminary data.</text>
</comment>
<keyword evidence="5 7" id="KW-0413">Isomerase</keyword>
<dbReference type="GO" id="GO:0008360">
    <property type="term" value="P:regulation of cell shape"/>
    <property type="evidence" value="ECO:0007669"/>
    <property type="project" value="UniProtKB-KW"/>
</dbReference>
<evidence type="ECO:0000313" key="8">
    <source>
        <dbReference type="EMBL" id="HIY21615.1"/>
    </source>
</evidence>
<feature type="binding site" evidence="7">
    <location>
        <begin position="10"/>
        <end position="11"/>
    </location>
    <ligand>
        <name>substrate</name>
    </ligand>
</feature>
<dbReference type="EMBL" id="DXDX01000128">
    <property type="protein sequence ID" value="HIY21615.1"/>
    <property type="molecule type" value="Genomic_DNA"/>
</dbReference>
<dbReference type="Gene3D" id="3.40.50.1860">
    <property type="match status" value="2"/>
</dbReference>
<protein>
    <recommendedName>
        <fullName evidence="2 7">Glutamate racemase</fullName>
        <ecNumber evidence="2 7">5.1.1.3</ecNumber>
    </recommendedName>
</protein>
<keyword evidence="3 7" id="KW-0133">Cell shape</keyword>
<evidence type="ECO:0000256" key="3">
    <source>
        <dbReference type="ARBA" id="ARBA00022960"/>
    </source>
</evidence>
<evidence type="ECO:0000256" key="7">
    <source>
        <dbReference type="HAMAP-Rule" id="MF_00258"/>
    </source>
</evidence>
<evidence type="ECO:0000256" key="5">
    <source>
        <dbReference type="ARBA" id="ARBA00023235"/>
    </source>
</evidence>
<organism evidence="8 9">
    <name type="scientific">Candidatus Flavonifractor merdigallinarum</name>
    <dbReference type="NCBI Taxonomy" id="2838589"/>
    <lineage>
        <taxon>Bacteria</taxon>
        <taxon>Bacillati</taxon>
        <taxon>Bacillota</taxon>
        <taxon>Clostridia</taxon>
        <taxon>Eubacteriales</taxon>
        <taxon>Oscillospiraceae</taxon>
        <taxon>Flavonifractor</taxon>
    </lineage>
</organism>
<dbReference type="InterPro" id="IPR015942">
    <property type="entry name" value="Asp/Glu/hydantoin_racemase"/>
</dbReference>
<proteinExistence type="inferred from homology"/>
<evidence type="ECO:0000313" key="9">
    <source>
        <dbReference type="Proteomes" id="UP000823868"/>
    </source>
</evidence>
<dbReference type="GO" id="GO:0009252">
    <property type="term" value="P:peptidoglycan biosynthetic process"/>
    <property type="evidence" value="ECO:0007669"/>
    <property type="project" value="UniProtKB-UniRule"/>
</dbReference>
<comment type="similarity">
    <text evidence="7">Belongs to the aspartate/glutamate racemases family.</text>
</comment>
<keyword evidence="4 7" id="KW-0573">Peptidoglycan synthesis</keyword>
<accession>A0A9D1Y970</accession>
<feature type="active site" description="Proton donor/acceptor" evidence="7">
    <location>
        <position position="73"/>
    </location>
</feature>
<dbReference type="SUPFAM" id="SSF53681">
    <property type="entry name" value="Aspartate/glutamate racemase"/>
    <property type="match status" value="2"/>
</dbReference>
<dbReference type="EC" id="5.1.1.3" evidence="2 7"/>
<evidence type="ECO:0000256" key="2">
    <source>
        <dbReference type="ARBA" id="ARBA00013090"/>
    </source>
</evidence>
<gene>
    <name evidence="7 8" type="primary">murI</name>
    <name evidence="8" type="ORF">H9841_06930</name>
</gene>
<feature type="binding site" evidence="7">
    <location>
        <begin position="187"/>
        <end position="188"/>
    </location>
    <ligand>
        <name>substrate</name>
    </ligand>
</feature>
<dbReference type="FunFam" id="3.40.50.1860:FF:000001">
    <property type="entry name" value="Glutamate racemase"/>
    <property type="match status" value="1"/>
</dbReference>
<comment type="pathway">
    <text evidence="7">Cell wall biogenesis; peptidoglycan biosynthesis.</text>
</comment>
<dbReference type="Proteomes" id="UP000823868">
    <property type="component" value="Unassembled WGS sequence"/>
</dbReference>
<dbReference type="AlphaFoldDB" id="A0A9D1Y970"/>
<dbReference type="InterPro" id="IPR004391">
    <property type="entry name" value="Glu_race"/>
</dbReference>
<keyword evidence="6 7" id="KW-0961">Cell wall biogenesis/degradation</keyword>
<name>A0A9D1Y970_9FIRM</name>
<dbReference type="PANTHER" id="PTHR21198">
    <property type="entry name" value="GLUTAMATE RACEMASE"/>
    <property type="match status" value="1"/>
</dbReference>
<dbReference type="HAMAP" id="MF_00258">
    <property type="entry name" value="Glu_racemase"/>
    <property type="match status" value="1"/>
</dbReference>
<dbReference type="GO" id="GO:0071555">
    <property type="term" value="P:cell wall organization"/>
    <property type="evidence" value="ECO:0007669"/>
    <property type="project" value="UniProtKB-KW"/>
</dbReference>
<dbReference type="PROSITE" id="PS00924">
    <property type="entry name" value="ASP_GLU_RACEMASE_2"/>
    <property type="match status" value="1"/>
</dbReference>
<reference evidence="8" key="1">
    <citation type="journal article" date="2021" name="PeerJ">
        <title>Extensive microbial diversity within the chicken gut microbiome revealed by metagenomics and culture.</title>
        <authorList>
            <person name="Gilroy R."/>
            <person name="Ravi A."/>
            <person name="Getino M."/>
            <person name="Pursley I."/>
            <person name="Horton D.L."/>
            <person name="Alikhan N.F."/>
            <person name="Baker D."/>
            <person name="Gharbi K."/>
            <person name="Hall N."/>
            <person name="Watson M."/>
            <person name="Adriaenssens E.M."/>
            <person name="Foster-Nyarko E."/>
            <person name="Jarju S."/>
            <person name="Secka A."/>
            <person name="Antonio M."/>
            <person name="Oren A."/>
            <person name="Chaudhuri R.R."/>
            <person name="La Ragione R."/>
            <person name="Hildebrand F."/>
            <person name="Pallen M.J."/>
        </authorList>
    </citation>
    <scope>NUCLEOTIDE SEQUENCE</scope>
    <source>
        <strain evidence="8">ChiBcec16_6824</strain>
    </source>
</reference>
<sequence>MDQKPIGVFDSGLGGLTAVRELKRLLPKEDIVYFGDTGRVPYGSRSKETIIKYARQDVAFLRTFDLKAIVIACGTVSTTALDLLAEENPIPILGVVEPAAMAAARATRSGAIGLIGTQASIRSGAYERCIARENPAARVFAKACPLFVPLVENGRVHRGDIVIETVVAEYLTPLKEAGVDTLVLGCTHYPLLEEVIGAFMGPEVRLINTGAEGAREVARRLTDTDALANRAQGTARYFVSDTVDDFARLATIFLREDVAGQVQQVDLEKEILNHRLGICNQAV</sequence>
<comment type="catalytic activity">
    <reaction evidence="1 7">
        <text>L-glutamate = D-glutamate</text>
        <dbReference type="Rhea" id="RHEA:12813"/>
        <dbReference type="ChEBI" id="CHEBI:29985"/>
        <dbReference type="ChEBI" id="CHEBI:29986"/>
        <dbReference type="EC" id="5.1.1.3"/>
    </reaction>
</comment>
<feature type="binding site" evidence="7">
    <location>
        <begin position="42"/>
        <end position="43"/>
    </location>
    <ligand>
        <name>substrate</name>
    </ligand>
</feature>
<evidence type="ECO:0000256" key="6">
    <source>
        <dbReference type="ARBA" id="ARBA00023316"/>
    </source>
</evidence>
<dbReference type="NCBIfam" id="TIGR00067">
    <property type="entry name" value="glut_race"/>
    <property type="match status" value="1"/>
</dbReference>